<dbReference type="Proteomes" id="UP000198582">
    <property type="component" value="Unassembled WGS sequence"/>
</dbReference>
<name>A0A1H8Y8H6_9PSEU</name>
<feature type="compositionally biased region" description="Basic and acidic residues" evidence="1">
    <location>
        <begin position="207"/>
        <end position="217"/>
    </location>
</feature>
<protein>
    <submittedName>
        <fullName evidence="3">Uncharacterized protein</fullName>
    </submittedName>
</protein>
<keyword evidence="2" id="KW-0812">Transmembrane</keyword>
<reference evidence="3 4" key="1">
    <citation type="submission" date="2016-10" db="EMBL/GenBank/DDBJ databases">
        <authorList>
            <person name="de Groot N.N."/>
        </authorList>
    </citation>
    <scope>NUCLEOTIDE SEQUENCE [LARGE SCALE GENOMIC DNA]</scope>
    <source>
        <strain evidence="3 4">DSM 44993</strain>
    </source>
</reference>
<evidence type="ECO:0000313" key="3">
    <source>
        <dbReference type="EMBL" id="SEP48590.1"/>
    </source>
</evidence>
<gene>
    <name evidence="3" type="ORF">SAMN04489732_11280</name>
</gene>
<dbReference type="EMBL" id="FOEF01000012">
    <property type="protein sequence ID" value="SEP48590.1"/>
    <property type="molecule type" value="Genomic_DNA"/>
</dbReference>
<evidence type="ECO:0000313" key="4">
    <source>
        <dbReference type="Proteomes" id="UP000198582"/>
    </source>
</evidence>
<feature type="compositionally biased region" description="Polar residues" evidence="1">
    <location>
        <begin position="232"/>
        <end position="241"/>
    </location>
</feature>
<keyword evidence="4" id="KW-1185">Reference proteome</keyword>
<dbReference type="AlphaFoldDB" id="A0A1H8Y8H6"/>
<proteinExistence type="predicted"/>
<feature type="region of interest" description="Disordered" evidence="1">
    <location>
        <begin position="188"/>
        <end position="256"/>
    </location>
</feature>
<evidence type="ECO:0000256" key="1">
    <source>
        <dbReference type="SAM" id="MobiDB-lite"/>
    </source>
</evidence>
<sequence length="256" mass="26749">MQDRGGQTVVRPPKTRVERTLALDHGLVAARRAFRRERAGEPVGFLSINQRGGPLSPDYLQPVGRGGGLPPIRRSRRRCSGTPALNCQSCDISTSSQILTGSESNYLIDLVPRRKLVVLLAGFLFVVGGGAAAVVIGTTGRESLTGNRPAAGPVGSTSAPQPTPTIVTPPPTAAPATSVVAIPVKSPVAPPASAKAHTDTAAGDSDPNDRMIRDRVNEPPINSRPQAPSFPIYTTHSVSTPTPIPNPAETAPPYSR</sequence>
<keyword evidence="2" id="KW-1133">Transmembrane helix</keyword>
<organism evidence="3 4">
    <name type="scientific">Amycolatopsis saalfeldensis</name>
    <dbReference type="NCBI Taxonomy" id="394193"/>
    <lineage>
        <taxon>Bacteria</taxon>
        <taxon>Bacillati</taxon>
        <taxon>Actinomycetota</taxon>
        <taxon>Actinomycetes</taxon>
        <taxon>Pseudonocardiales</taxon>
        <taxon>Pseudonocardiaceae</taxon>
        <taxon>Amycolatopsis</taxon>
    </lineage>
</organism>
<accession>A0A1H8Y8H6</accession>
<feature type="region of interest" description="Disordered" evidence="1">
    <location>
        <begin position="142"/>
        <end position="166"/>
    </location>
</feature>
<evidence type="ECO:0000256" key="2">
    <source>
        <dbReference type="SAM" id="Phobius"/>
    </source>
</evidence>
<feature type="transmembrane region" description="Helical" evidence="2">
    <location>
        <begin position="116"/>
        <end position="137"/>
    </location>
</feature>
<keyword evidence="2" id="KW-0472">Membrane</keyword>